<dbReference type="Proteomes" id="UP000579153">
    <property type="component" value="Unassembled WGS sequence"/>
</dbReference>
<protein>
    <submittedName>
        <fullName evidence="1">Uncharacterized protein</fullName>
    </submittedName>
</protein>
<gene>
    <name evidence="1" type="ORF">HD596_008127</name>
</gene>
<comment type="caution">
    <text evidence="1">The sequence shown here is derived from an EMBL/GenBank/DDBJ whole genome shotgun (WGS) entry which is preliminary data.</text>
</comment>
<reference evidence="1 2" key="1">
    <citation type="submission" date="2020-08" db="EMBL/GenBank/DDBJ databases">
        <title>Sequencing the genomes of 1000 actinobacteria strains.</title>
        <authorList>
            <person name="Klenk H.-P."/>
        </authorList>
    </citation>
    <scope>NUCLEOTIDE SEQUENCE [LARGE SCALE GENOMIC DNA]</scope>
    <source>
        <strain evidence="1 2">DSM 45507</strain>
    </source>
</reference>
<dbReference type="AlphaFoldDB" id="A0A7W9GCZ9"/>
<name>A0A7W9GCZ9_9ACTN</name>
<evidence type="ECO:0000313" key="2">
    <source>
        <dbReference type="Proteomes" id="UP000579153"/>
    </source>
</evidence>
<dbReference type="RefSeq" id="WP_221519737.1">
    <property type="nucleotide sequence ID" value="NZ_JACHMB010000001.1"/>
</dbReference>
<dbReference type="EMBL" id="JACHMB010000001">
    <property type="protein sequence ID" value="MBB5781371.1"/>
    <property type="molecule type" value="Genomic_DNA"/>
</dbReference>
<sequence>MAQWAKIEERRARQRLRLQLEAIRQTVNAAEAVDDLEVHPARHRRNAIWLY</sequence>
<keyword evidence="2" id="KW-1185">Reference proteome</keyword>
<accession>A0A7W9GCZ9</accession>
<organism evidence="1 2">
    <name type="scientific">Nonomuraea jabiensis</name>
    <dbReference type="NCBI Taxonomy" id="882448"/>
    <lineage>
        <taxon>Bacteria</taxon>
        <taxon>Bacillati</taxon>
        <taxon>Actinomycetota</taxon>
        <taxon>Actinomycetes</taxon>
        <taxon>Streptosporangiales</taxon>
        <taxon>Streptosporangiaceae</taxon>
        <taxon>Nonomuraea</taxon>
    </lineage>
</organism>
<proteinExistence type="predicted"/>
<evidence type="ECO:0000313" key="1">
    <source>
        <dbReference type="EMBL" id="MBB5781371.1"/>
    </source>
</evidence>